<name>A0ABW1PEW3_9PSEU</name>
<dbReference type="RefSeq" id="WP_380641670.1">
    <property type="nucleotide sequence ID" value="NZ_JBHSQO010000052.1"/>
</dbReference>
<evidence type="ECO:0000313" key="3">
    <source>
        <dbReference type="Proteomes" id="UP001596220"/>
    </source>
</evidence>
<feature type="region of interest" description="Disordered" evidence="1">
    <location>
        <begin position="70"/>
        <end position="91"/>
    </location>
</feature>
<organism evidence="2 3">
    <name type="scientific">Saccharothrix lopnurensis</name>
    <dbReference type="NCBI Taxonomy" id="1670621"/>
    <lineage>
        <taxon>Bacteria</taxon>
        <taxon>Bacillati</taxon>
        <taxon>Actinomycetota</taxon>
        <taxon>Actinomycetes</taxon>
        <taxon>Pseudonocardiales</taxon>
        <taxon>Pseudonocardiaceae</taxon>
        <taxon>Saccharothrix</taxon>
    </lineage>
</organism>
<proteinExistence type="predicted"/>
<keyword evidence="3" id="KW-1185">Reference proteome</keyword>
<gene>
    <name evidence="2" type="ORF">ACFP3R_32160</name>
</gene>
<dbReference type="Pfam" id="PF14430">
    <property type="entry name" value="Imm1"/>
    <property type="match status" value="1"/>
</dbReference>
<reference evidence="3" key="1">
    <citation type="journal article" date="2019" name="Int. J. Syst. Evol. Microbiol.">
        <title>The Global Catalogue of Microorganisms (GCM) 10K type strain sequencing project: providing services to taxonomists for standard genome sequencing and annotation.</title>
        <authorList>
            <consortium name="The Broad Institute Genomics Platform"/>
            <consortium name="The Broad Institute Genome Sequencing Center for Infectious Disease"/>
            <person name="Wu L."/>
            <person name="Ma J."/>
        </authorList>
    </citation>
    <scope>NUCLEOTIDE SEQUENCE [LARGE SCALE GENOMIC DNA]</scope>
    <source>
        <strain evidence="3">CGMCC 4.7246</strain>
    </source>
</reference>
<dbReference type="Proteomes" id="UP001596220">
    <property type="component" value="Unassembled WGS sequence"/>
</dbReference>
<sequence length="123" mass="13104">MSVRFNGRSSWATSSSTWNARSSTEDRLSLPATASRSAGLHPDHEVVAAVHEHFGFLLFSAQGHTAILDGDPASPAWTTPGGHHFPTGSGAAAPTLIEAVTEFLNTQERPTCVTWHQTQPSTP</sequence>
<accession>A0ABW1PEW3</accession>
<feature type="region of interest" description="Disordered" evidence="1">
    <location>
        <begin position="1"/>
        <end position="38"/>
    </location>
</feature>
<feature type="compositionally biased region" description="Low complexity" evidence="1">
    <location>
        <begin position="8"/>
        <end position="22"/>
    </location>
</feature>
<evidence type="ECO:0000313" key="2">
    <source>
        <dbReference type="EMBL" id="MFC6093945.1"/>
    </source>
</evidence>
<protein>
    <submittedName>
        <fullName evidence="2">Imm1 family immunity protein</fullName>
    </submittedName>
</protein>
<dbReference type="EMBL" id="JBHSQO010000052">
    <property type="protein sequence ID" value="MFC6093945.1"/>
    <property type="molecule type" value="Genomic_DNA"/>
</dbReference>
<evidence type="ECO:0000256" key="1">
    <source>
        <dbReference type="SAM" id="MobiDB-lite"/>
    </source>
</evidence>
<comment type="caution">
    <text evidence="2">The sequence shown here is derived from an EMBL/GenBank/DDBJ whole genome shotgun (WGS) entry which is preliminary data.</text>
</comment>
<dbReference type="InterPro" id="IPR025680">
    <property type="entry name" value="DddI"/>
</dbReference>